<keyword evidence="8" id="KW-1185">Reference proteome</keyword>
<feature type="transmembrane region" description="Helical" evidence="6">
    <location>
        <begin position="294"/>
        <end position="313"/>
    </location>
</feature>
<evidence type="ECO:0000256" key="6">
    <source>
        <dbReference type="SAM" id="Phobius"/>
    </source>
</evidence>
<keyword evidence="2" id="KW-1003">Cell membrane</keyword>
<keyword evidence="4 6" id="KW-1133">Transmembrane helix</keyword>
<feature type="transmembrane region" description="Helical" evidence="6">
    <location>
        <begin position="264"/>
        <end position="285"/>
    </location>
</feature>
<dbReference type="PANTHER" id="PTHR23513:SF11">
    <property type="entry name" value="STAPHYLOFERRIN A TRANSPORTER"/>
    <property type="match status" value="1"/>
</dbReference>
<feature type="transmembrane region" description="Helical" evidence="6">
    <location>
        <begin position="382"/>
        <end position="402"/>
    </location>
</feature>
<reference evidence="7" key="1">
    <citation type="submission" date="2020-11" db="EMBL/GenBank/DDBJ databases">
        <title>Isolation and identification of active actinomycetes.</title>
        <authorList>
            <person name="Sun X."/>
        </authorList>
    </citation>
    <scope>NUCLEOTIDE SEQUENCE</scope>
    <source>
        <strain evidence="7">NEAU-A11</strain>
    </source>
</reference>
<dbReference type="SUPFAM" id="SSF103473">
    <property type="entry name" value="MFS general substrate transporter"/>
    <property type="match status" value="1"/>
</dbReference>
<organism evidence="7 8">
    <name type="scientific">Actinoplanes aureus</name>
    <dbReference type="NCBI Taxonomy" id="2792083"/>
    <lineage>
        <taxon>Bacteria</taxon>
        <taxon>Bacillati</taxon>
        <taxon>Actinomycetota</taxon>
        <taxon>Actinomycetes</taxon>
        <taxon>Micromonosporales</taxon>
        <taxon>Micromonosporaceae</taxon>
        <taxon>Actinoplanes</taxon>
    </lineage>
</organism>
<evidence type="ECO:0000256" key="1">
    <source>
        <dbReference type="ARBA" id="ARBA00004651"/>
    </source>
</evidence>
<keyword evidence="3 6" id="KW-0812">Transmembrane</keyword>
<name>A0A931G3V2_9ACTN</name>
<keyword evidence="5 6" id="KW-0472">Membrane</keyword>
<comment type="caution">
    <text evidence="7">The sequence shown here is derived from an EMBL/GenBank/DDBJ whole genome shotgun (WGS) entry which is preliminary data.</text>
</comment>
<evidence type="ECO:0000313" key="8">
    <source>
        <dbReference type="Proteomes" id="UP000598146"/>
    </source>
</evidence>
<feature type="transmembrane region" description="Helical" evidence="6">
    <location>
        <begin position="102"/>
        <end position="120"/>
    </location>
</feature>
<evidence type="ECO:0000313" key="7">
    <source>
        <dbReference type="EMBL" id="MBG0569277.1"/>
    </source>
</evidence>
<accession>A0A931G3V2</accession>
<comment type="subcellular location">
    <subcellularLocation>
        <location evidence="1">Cell membrane</location>
        <topology evidence="1">Multi-pass membrane protein</topology>
    </subcellularLocation>
</comment>
<evidence type="ECO:0000256" key="4">
    <source>
        <dbReference type="ARBA" id="ARBA00022989"/>
    </source>
</evidence>
<evidence type="ECO:0000256" key="3">
    <source>
        <dbReference type="ARBA" id="ARBA00022692"/>
    </source>
</evidence>
<feature type="transmembrane region" description="Helical" evidence="6">
    <location>
        <begin position="359"/>
        <end position="376"/>
    </location>
</feature>
<evidence type="ECO:0000256" key="5">
    <source>
        <dbReference type="ARBA" id="ARBA00023136"/>
    </source>
</evidence>
<dbReference type="RefSeq" id="WP_196421017.1">
    <property type="nucleotide sequence ID" value="NZ_JADQTO010000064.1"/>
</dbReference>
<dbReference type="PANTHER" id="PTHR23513">
    <property type="entry name" value="INTEGRAL MEMBRANE EFFLUX PROTEIN-RELATED"/>
    <property type="match status" value="1"/>
</dbReference>
<evidence type="ECO:0000256" key="2">
    <source>
        <dbReference type="ARBA" id="ARBA00022475"/>
    </source>
</evidence>
<protein>
    <submittedName>
        <fullName evidence="7">MFS transporter</fullName>
    </submittedName>
</protein>
<feature type="transmembrane region" description="Helical" evidence="6">
    <location>
        <begin position="235"/>
        <end position="258"/>
    </location>
</feature>
<dbReference type="AlphaFoldDB" id="A0A931G3V2"/>
<dbReference type="Proteomes" id="UP000598146">
    <property type="component" value="Unassembled WGS sequence"/>
</dbReference>
<dbReference type="InterPro" id="IPR036259">
    <property type="entry name" value="MFS_trans_sf"/>
</dbReference>
<dbReference type="Gene3D" id="1.20.1250.20">
    <property type="entry name" value="MFS general substrate transporter like domains"/>
    <property type="match status" value="1"/>
</dbReference>
<gene>
    <name evidence="7" type="ORF">I4J89_48570</name>
</gene>
<feature type="transmembrane region" description="Helical" evidence="6">
    <location>
        <begin position="77"/>
        <end position="96"/>
    </location>
</feature>
<feature type="transmembrane region" description="Helical" evidence="6">
    <location>
        <begin position="319"/>
        <end position="338"/>
    </location>
</feature>
<dbReference type="GO" id="GO:0005886">
    <property type="term" value="C:plasma membrane"/>
    <property type="evidence" value="ECO:0007669"/>
    <property type="project" value="UniProtKB-SubCell"/>
</dbReference>
<dbReference type="EMBL" id="JADQTO010000064">
    <property type="protein sequence ID" value="MBG0569277.1"/>
    <property type="molecule type" value="Genomic_DNA"/>
</dbReference>
<proteinExistence type="predicted"/>
<sequence>MGYLKLLRRRPVLVLWSSAAMSVLGDRLYGLAVMWVVYASTGSAAWMGVAAVVESIPYIVIGTFGRDLVARFASFGALGWLDAGRAAAACAVPLLWSPDGGGLAVLLVLVFVLGTLGALFDPNLGGLVPDLVEPGEVRQVTALLDLTTRIAAIAGPGAVGLILLTVTEVQLFALDGVTFVVSAAAMWWLHSHARRTVRSATSVPAPGGNSAPGTTGSAVAAVPVLRRHPDVAVGIGLHGVGFFVAAVSAVGLPALLAVKLGQGAAGYGLALAAVGAGALAGNLLVGNVRLGRWLSVYCGAWTVAGLALLGYSAAPSLPILLAVGFLAGLATPAAAVTLRTRLAEFGKPQRLRLITVDQTVIRTAGTLGMLTLPLAVDAAPATAFAGAGVLLIAAAGVAALAGRRVTAAAVALPAGEPVASRAS</sequence>
<feature type="transmembrane region" description="Helical" evidence="6">
    <location>
        <begin position="169"/>
        <end position="189"/>
    </location>
</feature>